<evidence type="ECO:0000256" key="2">
    <source>
        <dbReference type="SAM" id="Phobius"/>
    </source>
</evidence>
<evidence type="ECO:0000256" key="1">
    <source>
        <dbReference type="SAM" id="MobiDB-lite"/>
    </source>
</evidence>
<keyword evidence="2" id="KW-1133">Transmembrane helix</keyword>
<protein>
    <recommendedName>
        <fullName evidence="3">D-glucuronyl C5-epimerase C-terminal domain-containing protein</fullName>
    </recommendedName>
</protein>
<keyword evidence="5" id="KW-1185">Reference proteome</keyword>
<organism evidence="4 5">
    <name type="scientific">Streptomyces asoensis</name>
    <dbReference type="NCBI Taxonomy" id="249586"/>
    <lineage>
        <taxon>Bacteria</taxon>
        <taxon>Bacillati</taxon>
        <taxon>Actinomycetota</taxon>
        <taxon>Actinomycetes</taxon>
        <taxon>Kitasatosporales</taxon>
        <taxon>Streptomycetaceae</taxon>
        <taxon>Streptomyces</taxon>
    </lineage>
</organism>
<dbReference type="AlphaFoldDB" id="A0A6M4WUR6"/>
<dbReference type="InterPro" id="IPR006311">
    <property type="entry name" value="TAT_signal"/>
</dbReference>
<dbReference type="InterPro" id="IPR010598">
    <property type="entry name" value="C5-epim_C"/>
</dbReference>
<keyword evidence="2" id="KW-0472">Membrane</keyword>
<dbReference type="Proteomes" id="UP000502665">
    <property type="component" value="Chromosome"/>
</dbReference>
<feature type="transmembrane region" description="Helical" evidence="2">
    <location>
        <begin position="21"/>
        <end position="41"/>
    </location>
</feature>
<evidence type="ECO:0000259" key="3">
    <source>
        <dbReference type="Pfam" id="PF06662"/>
    </source>
</evidence>
<evidence type="ECO:0000313" key="4">
    <source>
        <dbReference type="EMBL" id="QJT01666.1"/>
    </source>
</evidence>
<feature type="region of interest" description="Disordered" evidence="1">
    <location>
        <begin position="60"/>
        <end position="107"/>
    </location>
</feature>
<dbReference type="RefSeq" id="WP_171397223.1">
    <property type="nucleotide sequence ID" value="NZ_CP049838.1"/>
</dbReference>
<feature type="domain" description="D-glucuronyl C5-epimerase C-terminal" evidence="3">
    <location>
        <begin position="222"/>
        <end position="399"/>
    </location>
</feature>
<keyword evidence="2" id="KW-0812">Transmembrane</keyword>
<name>A0A6M4WUR6_9ACTN</name>
<gene>
    <name evidence="4" type="ORF">G9272_16230</name>
</gene>
<dbReference type="PROSITE" id="PS51318">
    <property type="entry name" value="TAT"/>
    <property type="match status" value="1"/>
</dbReference>
<sequence>MPGKRRVELGRRRFIRVAGGSVAGVAVVGGGTFTALATGVLDSPSPDLLDGVPRSLVLSLPDAPVSTQPPVPELPDQLGDGVLSPPSPSTRIPYTGGTPDPDEGSVPTTLPFEFKTSGYKLDTELPEYMRPWRDRPTTWSNVTPNTENVYLDAEGAVQYRPDRNTPGYDQPVTQIQFGLGCISSYRTATDPTRKALFLERAKAQAKRLIDKRVETRGAWYFPYPFDWYHPEHSGVTYKAPWYSGMAQGESISLFIQLTQLDGVTEEEKALYRAAADGAFASLLRGDNAKPWVVNKDKNGYLWIQEYPGATAGTGDYTFNGMIFATFGLWDYYVATGNELALKMYDGAVTTIRDHFTRLRQAKWLSYYCNTHRVPTKGYHQHHINLFRQLHWQTGSPTFAAQQDTLINDYPYAQTNLPAGSVAAFAAGTHTLYKLKTQGAPLYGWSPTMKDAQLASKKVTFSKATQAPVDVRRRIEGRGIYYRISAGAYAGYWVGEYYPKVFLRGVHLPTTFRPQRTATFPPNVSITCIKFGSDGKTGTTKTVKFAKSSKAPFDQRAIVNGRPMLRITAGGLTGYWVPNGPVLTDG</sequence>
<dbReference type="Pfam" id="PF06662">
    <property type="entry name" value="C5-epim_C"/>
    <property type="match status" value="1"/>
</dbReference>
<accession>A0A6M4WUR6</accession>
<evidence type="ECO:0000313" key="5">
    <source>
        <dbReference type="Proteomes" id="UP000502665"/>
    </source>
</evidence>
<reference evidence="4" key="1">
    <citation type="submission" date="2020-03" db="EMBL/GenBank/DDBJ databases">
        <title>Molecular networking-based the target discovery of potent antiproliferative macrolactams: 5/6/7/16 polycyclic ansamycins and glycosylated trienomycin from Streptomyces cacaoi subsp. asoensis.</title>
        <authorList>
            <person name="Liu L.-L."/>
        </authorList>
    </citation>
    <scope>NUCLEOTIDE SEQUENCE [LARGE SCALE GENOMIC DNA]</scope>
    <source>
        <strain evidence="4">H2S5</strain>
    </source>
</reference>
<dbReference type="EMBL" id="CP049838">
    <property type="protein sequence ID" value="QJT01666.1"/>
    <property type="molecule type" value="Genomic_DNA"/>
</dbReference>
<proteinExistence type="predicted"/>